<gene>
    <name evidence="4" type="ORF">ECU02_1530</name>
</gene>
<dbReference type="InterPro" id="IPR015943">
    <property type="entry name" value="WD40/YVTN_repeat-like_dom_sf"/>
</dbReference>
<accession>M1K3R3</accession>
<dbReference type="GO" id="GO:0034388">
    <property type="term" value="C:Pwp2p-containing subcomplex of 90S preribosome"/>
    <property type="evidence" value="ECO:0007669"/>
    <property type="project" value="TreeGrafter"/>
</dbReference>
<dbReference type="VEuPathDB" id="MicrosporidiaDB:M970_021500"/>
<dbReference type="VEuPathDB" id="MicrosporidiaDB:AEWR_021500"/>
<protein>
    <submittedName>
        <fullName evidence="4">Uncharacterized protein</fullName>
    </submittedName>
</protein>
<dbReference type="GO" id="GO:0030490">
    <property type="term" value="P:maturation of SSU-rRNA"/>
    <property type="evidence" value="ECO:0007669"/>
    <property type="project" value="TreeGrafter"/>
</dbReference>
<sequence>MEELEDGFVPDFVHLATAGEVANRNSLVKRVGNAMYISVGSQINAWNIRFSEIEKSIFTLKKRITHFDFSDGILVVGYENGVVQIHSNEIISFRPHSRRVTKVAKIGDCILSSSADGSIILYDLVGEEIRISYEGNDICVEKFFSNSKVVVAVCTDNTLRVWDLEDRNIKSVHMFEKALKDVFVIDEEAVIFFRDGESTFYNLEDKTSRPFNKFKKLRNIKIKEEKIFIQSKNKLHIYGVDKRDRIILKHLETMKISDRYVDFDVTPDGGVLFAAVDNCWECVENGKIYSFGFHRNEILGFEVCEEKIITFSKESIIIWLVDGKEIRKIGSIRIKHGRCMCTWSGNIVVGRDAGFSCYSILNCELTREEIIGPVSSISSNADELLVGKDNVILFYDNTYMVSRILEIENQISSIEASGALLCVGLLNSKVHIYSMDDLSLKITLYGHALPVRSMQLSPDSSELLTCGADKTVKMWGTQFGECRKSFIGDSKCVEYLNKDLFMFASGRVQYFKRYEKLKEFRHYDSSLVKVRKDMMISCGRFNIDLYSMDKYELQKEGKDESDEEEVIQTVSVVNYKVYDRFLTRLEELSNSFSNENVKLFFDVLMDIDFCELDKFLCLMNSSDVIQVMNVLYECINWNVILVGRVFISLVRLHRDICICHPRFKIFLKGIIDKTEEIREQASGNEGKLLVKKSICMQETPDFE</sequence>
<organism evidence="4">
    <name type="scientific">Encephalitozoon cuniculi</name>
    <name type="common">Microsporidian parasite</name>
    <dbReference type="NCBI Taxonomy" id="6035"/>
    <lineage>
        <taxon>Eukaryota</taxon>
        <taxon>Fungi</taxon>
        <taxon>Fungi incertae sedis</taxon>
        <taxon>Microsporidia</taxon>
        <taxon>Unikaryonidae</taxon>
        <taxon>Encephalitozoon</taxon>
    </lineage>
</organism>
<dbReference type="VEuPathDB" id="MicrosporidiaDB:AEWQ_021490"/>
<dbReference type="GO" id="GO:0030515">
    <property type="term" value="F:snoRNA binding"/>
    <property type="evidence" value="ECO:0007669"/>
    <property type="project" value="TreeGrafter"/>
</dbReference>
<dbReference type="Pfam" id="PF00400">
    <property type="entry name" value="WD40"/>
    <property type="match status" value="2"/>
</dbReference>
<dbReference type="InterPro" id="IPR011047">
    <property type="entry name" value="Quinoprotein_ADH-like_sf"/>
</dbReference>
<feature type="repeat" description="WD" evidence="3">
    <location>
        <begin position="444"/>
        <end position="485"/>
    </location>
</feature>
<dbReference type="GO" id="GO:0032040">
    <property type="term" value="C:small-subunit processome"/>
    <property type="evidence" value="ECO:0007669"/>
    <property type="project" value="TreeGrafter"/>
</dbReference>
<evidence type="ECO:0000256" key="1">
    <source>
        <dbReference type="ARBA" id="ARBA00022574"/>
    </source>
</evidence>
<dbReference type="SUPFAM" id="SSF50998">
    <property type="entry name" value="Quinoprotein alcohol dehydrogenase-like"/>
    <property type="match status" value="1"/>
</dbReference>
<dbReference type="VEuPathDB" id="MicrosporidiaDB:AEWD_021520"/>
<proteinExistence type="predicted"/>
<dbReference type="EMBL" id="KC513608">
    <property type="protein sequence ID" value="AGE95513.1"/>
    <property type="molecule type" value="Genomic_DNA"/>
</dbReference>
<dbReference type="InterPro" id="IPR051570">
    <property type="entry name" value="TBC1_cilium_biogenesis"/>
</dbReference>
<name>M1K3R3_ENCCN</name>
<dbReference type="PROSITE" id="PS00678">
    <property type="entry name" value="WD_REPEATS_1"/>
    <property type="match status" value="1"/>
</dbReference>
<keyword evidence="2" id="KW-0677">Repeat</keyword>
<dbReference type="Gene3D" id="2.130.10.10">
    <property type="entry name" value="YVTN repeat-like/Quinoprotein amine dehydrogenase"/>
    <property type="match status" value="2"/>
</dbReference>
<dbReference type="VEuPathDB" id="MicrosporidiaDB:ECU02_1530"/>
<dbReference type="InterPro" id="IPR019775">
    <property type="entry name" value="WD40_repeat_CS"/>
</dbReference>
<dbReference type="PROSITE" id="PS50082">
    <property type="entry name" value="WD_REPEATS_2"/>
    <property type="match status" value="1"/>
</dbReference>
<dbReference type="PANTHER" id="PTHR19853">
    <property type="entry name" value="WD REPEAT CONTAINING PROTEIN 3 WDR3"/>
    <property type="match status" value="1"/>
</dbReference>
<dbReference type="SMART" id="SM00320">
    <property type="entry name" value="WD40"/>
    <property type="match status" value="5"/>
</dbReference>
<reference evidence="4" key="1">
    <citation type="journal article" date="2013" name="Eukaryot. Cell">
        <title>Extremely Reduced Levels of Heterozygosity in the Vertebrate Pathogen Encephalitozoon cuniculi.</title>
        <authorList>
            <person name="Selman M."/>
            <person name="Sak B."/>
            <person name="Kvac M."/>
            <person name="Farinelli L."/>
            <person name="Weiss L.M."/>
            <person name="Corradi N."/>
        </authorList>
    </citation>
    <scope>NUCLEOTIDE SEQUENCE</scope>
</reference>
<evidence type="ECO:0000256" key="2">
    <source>
        <dbReference type="ARBA" id="ARBA00022737"/>
    </source>
</evidence>
<evidence type="ECO:0000313" key="4">
    <source>
        <dbReference type="EMBL" id="AGE95513.1"/>
    </source>
</evidence>
<keyword evidence="1 3" id="KW-0853">WD repeat</keyword>
<dbReference type="PANTHER" id="PTHR19853:SF0">
    <property type="entry name" value="WD REPEAT-CONTAINING PROTEIN 3"/>
    <property type="match status" value="1"/>
</dbReference>
<evidence type="ECO:0000256" key="3">
    <source>
        <dbReference type="PROSITE-ProRule" id="PRU00221"/>
    </source>
</evidence>
<dbReference type="AlphaFoldDB" id="M1K3R3"/>
<dbReference type="PROSITE" id="PS50294">
    <property type="entry name" value="WD_REPEATS_REGION"/>
    <property type="match status" value="1"/>
</dbReference>
<dbReference type="InterPro" id="IPR001680">
    <property type="entry name" value="WD40_rpt"/>
</dbReference>